<organism evidence="7 8">
    <name type="scientific">Paraburkholderia steynii</name>
    <dbReference type="NCBI Taxonomy" id="1245441"/>
    <lineage>
        <taxon>Bacteria</taxon>
        <taxon>Pseudomonadati</taxon>
        <taxon>Pseudomonadota</taxon>
        <taxon>Betaproteobacteria</taxon>
        <taxon>Burkholderiales</taxon>
        <taxon>Burkholderiaceae</taxon>
        <taxon>Paraburkholderia</taxon>
    </lineage>
</organism>
<evidence type="ECO:0000256" key="1">
    <source>
        <dbReference type="ARBA" id="ARBA00004167"/>
    </source>
</evidence>
<comment type="caution">
    <text evidence="7">The sequence shown here is derived from an EMBL/GenBank/DDBJ whole genome shotgun (WGS) entry which is preliminary data.</text>
</comment>
<dbReference type="InterPro" id="IPR032710">
    <property type="entry name" value="NTF2-like_dom_sf"/>
</dbReference>
<reference evidence="7 8" key="1">
    <citation type="submission" date="2017-02" db="EMBL/GenBank/DDBJ databases">
        <title>Paraburkholderia sophoroidis sp. nov. and Paraburkholderia steynii sp. nov. rhizobial symbionts of the fynbos legume Hypocalyptus sophoroides.</title>
        <authorList>
            <person name="Steenkamp E.T."/>
            <person name="Beukes C.W."/>
            <person name="Van Zyl E."/>
            <person name="Avontuur J."/>
            <person name="Chan W.Y."/>
            <person name="Hassen A."/>
            <person name="Palmer M."/>
            <person name="Mthombeni L."/>
            <person name="Phalane F."/>
            <person name="Sereme K."/>
            <person name="Venter S.N."/>
        </authorList>
    </citation>
    <scope>NUCLEOTIDE SEQUENCE [LARGE SCALE GENOMIC DNA]</scope>
    <source>
        <strain evidence="7 8">HC1.1ba</strain>
    </source>
</reference>
<gene>
    <name evidence="7" type="ORF">BZM27_11075</name>
</gene>
<name>A0A4V2NHF4_9BURK</name>
<dbReference type="Pfam" id="PF04335">
    <property type="entry name" value="VirB8"/>
    <property type="match status" value="1"/>
</dbReference>
<evidence type="ECO:0000256" key="2">
    <source>
        <dbReference type="ARBA" id="ARBA00022692"/>
    </source>
</evidence>
<protein>
    <recommendedName>
        <fullName evidence="6">Bacterial virulence protein VirB8 domain-containing protein</fullName>
    </recommendedName>
</protein>
<feature type="region of interest" description="Disordered" evidence="5">
    <location>
        <begin position="1"/>
        <end position="26"/>
    </location>
</feature>
<evidence type="ECO:0000259" key="6">
    <source>
        <dbReference type="Pfam" id="PF04335"/>
    </source>
</evidence>
<dbReference type="Proteomes" id="UP000294200">
    <property type="component" value="Unassembled WGS sequence"/>
</dbReference>
<dbReference type="GO" id="GO:0016020">
    <property type="term" value="C:membrane"/>
    <property type="evidence" value="ECO:0007669"/>
    <property type="project" value="UniProtKB-SubCell"/>
</dbReference>
<comment type="subcellular location">
    <subcellularLocation>
        <location evidence="1">Membrane</location>
        <topology evidence="1">Single-pass membrane protein</topology>
    </subcellularLocation>
</comment>
<feature type="domain" description="Bacterial virulence protein VirB8" evidence="6">
    <location>
        <begin position="33"/>
        <end position="240"/>
    </location>
</feature>
<accession>A0A4V2NHF4</accession>
<dbReference type="Gene3D" id="3.10.450.230">
    <property type="entry name" value="VirB8 protein"/>
    <property type="match status" value="1"/>
</dbReference>
<keyword evidence="2" id="KW-0812">Transmembrane</keyword>
<dbReference type="SUPFAM" id="SSF54427">
    <property type="entry name" value="NTF2-like"/>
    <property type="match status" value="1"/>
</dbReference>
<keyword evidence="3" id="KW-1133">Transmembrane helix</keyword>
<evidence type="ECO:0000256" key="3">
    <source>
        <dbReference type="ARBA" id="ARBA00022989"/>
    </source>
</evidence>
<dbReference type="EMBL" id="MWML01000030">
    <property type="protein sequence ID" value="TCG08628.1"/>
    <property type="molecule type" value="Genomic_DNA"/>
</dbReference>
<evidence type="ECO:0000256" key="5">
    <source>
        <dbReference type="SAM" id="MobiDB-lite"/>
    </source>
</evidence>
<keyword evidence="8" id="KW-1185">Reference proteome</keyword>
<evidence type="ECO:0000256" key="4">
    <source>
        <dbReference type="ARBA" id="ARBA00023136"/>
    </source>
</evidence>
<sequence>MNEQMPSSHPPRSGPTVAARTDVGAPPNTGEAVAAWFAAFQRPVWEKRLAIKVAAAFALIAAAECAALIVQSTHSGPRPYFVEHDEKSGAVWVSDRYAETYSATAANRRYFLVKWASRVFTIEGDSQDTLTRQIPAAFGWTSGAATRELETWITVTDPVAQRVVQTPGLTREFVENSTSFSPDGQVAYLIFTLIESVNGKPSRPKQMLLTISFLLAPETLKPGEEKDNPIGLRITHFSLTPYLGVNPGASQ</sequence>
<evidence type="ECO:0000313" key="7">
    <source>
        <dbReference type="EMBL" id="TCG08628.1"/>
    </source>
</evidence>
<evidence type="ECO:0000313" key="8">
    <source>
        <dbReference type="Proteomes" id="UP000294200"/>
    </source>
</evidence>
<dbReference type="AlphaFoldDB" id="A0A4V2NHF4"/>
<dbReference type="InterPro" id="IPR007430">
    <property type="entry name" value="VirB8"/>
</dbReference>
<proteinExistence type="predicted"/>
<keyword evidence="4" id="KW-0472">Membrane</keyword>